<dbReference type="InParanoid" id="A0A6J2XPS9"/>
<feature type="chain" id="PRO_5026886001" evidence="1">
    <location>
        <begin position="20"/>
        <end position="110"/>
    </location>
</feature>
<evidence type="ECO:0000256" key="1">
    <source>
        <dbReference type="SAM" id="SignalP"/>
    </source>
</evidence>
<dbReference type="Proteomes" id="UP000504635">
    <property type="component" value="Unplaced"/>
</dbReference>
<dbReference type="AlphaFoldDB" id="A0A6J2XPS9"/>
<evidence type="ECO:0000313" key="3">
    <source>
        <dbReference type="RefSeq" id="XP_030753081.1"/>
    </source>
</evidence>
<name>A0A6J2XPS9_SITOR</name>
<proteinExistence type="predicted"/>
<dbReference type="GeneID" id="115880091"/>
<gene>
    <name evidence="3" type="primary">LOC115880091</name>
</gene>
<reference evidence="3" key="1">
    <citation type="submission" date="2025-08" db="UniProtKB">
        <authorList>
            <consortium name="RefSeq"/>
        </authorList>
    </citation>
    <scope>IDENTIFICATION</scope>
    <source>
        <tissue evidence="3">Gonads</tissue>
    </source>
</reference>
<dbReference type="KEGG" id="soy:115880091"/>
<evidence type="ECO:0000313" key="2">
    <source>
        <dbReference type="Proteomes" id="UP000504635"/>
    </source>
</evidence>
<feature type="signal peptide" evidence="1">
    <location>
        <begin position="1"/>
        <end position="19"/>
    </location>
</feature>
<keyword evidence="2" id="KW-1185">Reference proteome</keyword>
<protein>
    <submittedName>
        <fullName evidence="3">Uncharacterized protein LOC115880091</fullName>
    </submittedName>
</protein>
<keyword evidence="1" id="KW-0732">Signal</keyword>
<organism evidence="2 3">
    <name type="scientific">Sitophilus oryzae</name>
    <name type="common">Rice weevil</name>
    <name type="synonym">Curculio oryzae</name>
    <dbReference type="NCBI Taxonomy" id="7048"/>
    <lineage>
        <taxon>Eukaryota</taxon>
        <taxon>Metazoa</taxon>
        <taxon>Ecdysozoa</taxon>
        <taxon>Arthropoda</taxon>
        <taxon>Hexapoda</taxon>
        <taxon>Insecta</taxon>
        <taxon>Pterygota</taxon>
        <taxon>Neoptera</taxon>
        <taxon>Endopterygota</taxon>
        <taxon>Coleoptera</taxon>
        <taxon>Polyphaga</taxon>
        <taxon>Cucujiformia</taxon>
        <taxon>Curculionidae</taxon>
        <taxon>Dryophthorinae</taxon>
        <taxon>Sitophilus</taxon>
    </lineage>
</organism>
<dbReference type="RefSeq" id="XP_030753081.1">
    <property type="nucleotide sequence ID" value="XM_030897221.1"/>
</dbReference>
<accession>A0A6J2XPS9</accession>
<sequence length="110" mass="12543">MKDILLLILWSFIIALTLQLQTNDDNRTELTSLNNDEPNIVENDYFFDSLIILDENKTMASIVRSTNGSCLCGLCYRCNNGSVNTPELTDYVERNDTDGLCRRLIKLCCK</sequence>